<keyword evidence="3" id="KW-1185">Reference proteome</keyword>
<accession>A0ABN9MQQ1</accession>
<reference evidence="2" key="1">
    <citation type="submission" date="2023-07" db="EMBL/GenBank/DDBJ databases">
        <authorList>
            <person name="Stuckert A."/>
        </authorList>
    </citation>
    <scope>NUCLEOTIDE SEQUENCE</scope>
</reference>
<dbReference type="InterPro" id="IPR039717">
    <property type="entry name" value="Hgh1"/>
</dbReference>
<dbReference type="SUPFAM" id="SSF48371">
    <property type="entry name" value="ARM repeat"/>
    <property type="match status" value="1"/>
</dbReference>
<dbReference type="InterPro" id="IPR016024">
    <property type="entry name" value="ARM-type_fold"/>
</dbReference>
<dbReference type="InterPro" id="IPR007205">
    <property type="entry name" value="Protein_HGH1_N"/>
</dbReference>
<sequence>MDPALCSEFLAFLRPGVRADVKSQALEYVLGRLTDPHYVYADSVCTVLCNLSREEASCRAVITALTDRGLNKLLEMICSPHYNAAAALHYLGPLMCNLTQLPEGRSFILDRSRIPKLFSSKDVHPFLLIHVGTNDTARKDLPTICKDFEELGKKVKELDAQPQPSKTTWAPDVRNLTQLPEGRSFILDRSK</sequence>
<comment type="caution">
    <text evidence="2">The sequence shown here is derived from an EMBL/GenBank/DDBJ whole genome shotgun (WGS) entry which is preliminary data.</text>
</comment>
<dbReference type="Proteomes" id="UP001176940">
    <property type="component" value="Unassembled WGS sequence"/>
</dbReference>
<dbReference type="Pfam" id="PF04063">
    <property type="entry name" value="DUF383"/>
    <property type="match status" value="1"/>
</dbReference>
<dbReference type="PANTHER" id="PTHR13387:SF9">
    <property type="entry name" value="PROTEIN HGH1 HOMOLOG"/>
    <property type="match status" value="1"/>
</dbReference>
<dbReference type="InterPro" id="IPR011989">
    <property type="entry name" value="ARM-like"/>
</dbReference>
<evidence type="ECO:0000259" key="1">
    <source>
        <dbReference type="Pfam" id="PF04063"/>
    </source>
</evidence>
<dbReference type="Gene3D" id="1.25.10.10">
    <property type="entry name" value="Leucine-rich Repeat Variant"/>
    <property type="match status" value="1"/>
</dbReference>
<dbReference type="PANTHER" id="PTHR13387">
    <property type="entry name" value="PROTEIN HGH1 HOMOLOG"/>
    <property type="match status" value="1"/>
</dbReference>
<organism evidence="2 3">
    <name type="scientific">Ranitomeya imitator</name>
    <name type="common">mimic poison frog</name>
    <dbReference type="NCBI Taxonomy" id="111125"/>
    <lineage>
        <taxon>Eukaryota</taxon>
        <taxon>Metazoa</taxon>
        <taxon>Chordata</taxon>
        <taxon>Craniata</taxon>
        <taxon>Vertebrata</taxon>
        <taxon>Euteleostomi</taxon>
        <taxon>Amphibia</taxon>
        <taxon>Batrachia</taxon>
        <taxon>Anura</taxon>
        <taxon>Neobatrachia</taxon>
        <taxon>Hyloidea</taxon>
        <taxon>Dendrobatidae</taxon>
        <taxon>Dendrobatinae</taxon>
        <taxon>Ranitomeya</taxon>
    </lineage>
</organism>
<protein>
    <recommendedName>
        <fullName evidence="1">Protein HGH1 N-terminal domain-containing protein</fullName>
    </recommendedName>
</protein>
<name>A0ABN9MQQ1_9NEOB</name>
<evidence type="ECO:0000313" key="3">
    <source>
        <dbReference type="Proteomes" id="UP001176940"/>
    </source>
</evidence>
<gene>
    <name evidence="2" type="ORF">RIMI_LOCUS22655746</name>
</gene>
<proteinExistence type="predicted"/>
<feature type="domain" description="Protein HGH1 N-terminal" evidence="1">
    <location>
        <begin position="33"/>
        <end position="126"/>
    </location>
</feature>
<evidence type="ECO:0000313" key="2">
    <source>
        <dbReference type="EMBL" id="CAJ0967968.1"/>
    </source>
</evidence>
<dbReference type="EMBL" id="CAUEEQ010078760">
    <property type="protein sequence ID" value="CAJ0967968.1"/>
    <property type="molecule type" value="Genomic_DNA"/>
</dbReference>